<dbReference type="InterPro" id="IPR011990">
    <property type="entry name" value="TPR-like_helical_dom_sf"/>
</dbReference>
<dbReference type="OrthoDB" id="580982at2"/>
<protein>
    <recommendedName>
        <fullName evidence="1">CHAT domain-containing protein</fullName>
    </recommendedName>
</protein>
<dbReference type="RefSeq" id="WP_057743787.1">
    <property type="nucleotide sequence ID" value="NZ_LJYG01000032.1"/>
</dbReference>
<proteinExistence type="predicted"/>
<sequence>MNEALETRLQWILEALAAFHAAKADRRLGRAYIDLAINLKDGHDYYDALYAVDEAERHCFGNEDGGGIAAARYHRAHIYRMIGHPLEALRALELALDALPSGGRADGWRNQIRSERIFNNLTLERFDAALDDLNAWIGSGDTHYFALFYRGEVFERRGNLKDALRDYCGAAVSLARSVVTNRSDRFRRNSASANRFRLEQALNVALILDERESAVGLLELINTGGRAILPPNCLELPDDLKALDDVSQGSPALLSDALAAIASGNVDTLAACQDRADLLLSERDLLAAPASPSCADQKDPEESIKGIHARMIQLLPPDALMLAFSAVGDALWVVAVARETTLLRRTNLGRFGLNVLKTSCIYECQGLLECTSLEILQQELLAPVEHLFSQKTRIIISLAEDAYGVPFHAMSWRGGLLIDTHDVQYVIGGLTVGPAVPTKAMDRAVSRPYLFLGTPNVPYAQLDELNGVETEYRVVTGMMPASDVHATMPAASADLLGGERSKVMHVACHGIFEERSPLLSRLLFADRPVFAFEIALGSLASEFAFIAGCRTASAKSAGGGYVQSLASAFQKAGVRSVAASLCPIDDEASAVLVRKLYELLHDDPDCSPLKVFCAAQRYLRAQQEFEHPYYWAPFLIFEDIVG</sequence>
<evidence type="ECO:0000313" key="3">
    <source>
        <dbReference type="Proteomes" id="UP000051936"/>
    </source>
</evidence>
<comment type="caution">
    <text evidence="2">The sequence shown here is derived from an EMBL/GenBank/DDBJ whole genome shotgun (WGS) entry which is preliminary data.</text>
</comment>
<feature type="domain" description="CHAT" evidence="1">
    <location>
        <begin position="373"/>
        <end position="636"/>
    </location>
</feature>
<accession>A0A0R3E133</accession>
<evidence type="ECO:0000313" key="2">
    <source>
        <dbReference type="EMBL" id="KRQ15939.1"/>
    </source>
</evidence>
<evidence type="ECO:0000259" key="1">
    <source>
        <dbReference type="Pfam" id="PF12770"/>
    </source>
</evidence>
<dbReference type="STRING" id="989370.AOQ71_07315"/>
<organism evidence="2 3">
    <name type="scientific">Bradyrhizobium manausense</name>
    <dbReference type="NCBI Taxonomy" id="989370"/>
    <lineage>
        <taxon>Bacteria</taxon>
        <taxon>Pseudomonadati</taxon>
        <taxon>Pseudomonadota</taxon>
        <taxon>Alphaproteobacteria</taxon>
        <taxon>Hyphomicrobiales</taxon>
        <taxon>Nitrobacteraceae</taxon>
        <taxon>Bradyrhizobium</taxon>
    </lineage>
</organism>
<dbReference type="EMBL" id="LJYG01000032">
    <property type="protein sequence ID" value="KRQ15939.1"/>
    <property type="molecule type" value="Genomic_DNA"/>
</dbReference>
<dbReference type="Gene3D" id="1.25.40.10">
    <property type="entry name" value="Tetratricopeptide repeat domain"/>
    <property type="match status" value="1"/>
</dbReference>
<dbReference type="InterPro" id="IPR024983">
    <property type="entry name" value="CHAT_dom"/>
</dbReference>
<name>A0A0R3E133_9BRAD</name>
<keyword evidence="3" id="KW-1185">Reference proteome</keyword>
<dbReference type="Proteomes" id="UP000051936">
    <property type="component" value="Unassembled WGS sequence"/>
</dbReference>
<dbReference type="AlphaFoldDB" id="A0A0R3E133"/>
<dbReference type="SUPFAM" id="SSF48452">
    <property type="entry name" value="TPR-like"/>
    <property type="match status" value="1"/>
</dbReference>
<reference evidence="2 3" key="1">
    <citation type="submission" date="2015-09" db="EMBL/GenBank/DDBJ databases">
        <title>Draft Genome Sequence of Bradyrhizobium manausense Strain BR 3351T, a Novel Symbiotic Nitrogen-Fixing Alphaproteobacterium Isolated from Brazilian Amazon Rain Forest.</title>
        <authorList>
            <person name="De Araujo J.L."/>
            <person name="Zilli J.E."/>
        </authorList>
    </citation>
    <scope>NUCLEOTIDE SEQUENCE [LARGE SCALE GENOMIC DNA]</scope>
    <source>
        <strain evidence="2 3">BR3351</strain>
    </source>
</reference>
<dbReference type="Pfam" id="PF12770">
    <property type="entry name" value="CHAT"/>
    <property type="match status" value="1"/>
</dbReference>
<gene>
    <name evidence="2" type="ORF">AOQ71_07315</name>
</gene>